<keyword evidence="4" id="KW-1185">Reference proteome</keyword>
<dbReference type="EMBL" id="CP081869">
    <property type="protein sequence ID" value="QZN99402.1"/>
    <property type="molecule type" value="Genomic_DNA"/>
</dbReference>
<feature type="transmembrane region" description="Helical" evidence="1">
    <location>
        <begin position="21"/>
        <end position="41"/>
    </location>
</feature>
<organism evidence="3 4">
    <name type="scientific">Chenggangzhangella methanolivorans</name>
    <dbReference type="NCBI Taxonomy" id="1437009"/>
    <lineage>
        <taxon>Bacteria</taxon>
        <taxon>Pseudomonadati</taxon>
        <taxon>Pseudomonadota</taxon>
        <taxon>Alphaproteobacteria</taxon>
        <taxon>Hyphomicrobiales</taxon>
        <taxon>Methylopilaceae</taxon>
        <taxon>Chenggangzhangella</taxon>
    </lineage>
</organism>
<dbReference type="Proteomes" id="UP000825701">
    <property type="component" value="Chromosome"/>
</dbReference>
<evidence type="ECO:0000259" key="2">
    <source>
        <dbReference type="Pfam" id="PF07811"/>
    </source>
</evidence>
<name>A0A9E6UH45_9HYPH</name>
<protein>
    <submittedName>
        <fullName evidence="3">Pilus assembly protein</fullName>
    </submittedName>
</protein>
<dbReference type="RefSeq" id="WP_261402466.1">
    <property type="nucleotide sequence ID" value="NZ_CP081869.1"/>
</dbReference>
<evidence type="ECO:0000313" key="4">
    <source>
        <dbReference type="Proteomes" id="UP000825701"/>
    </source>
</evidence>
<accession>A0A9E6UH45</accession>
<evidence type="ECO:0000313" key="3">
    <source>
        <dbReference type="EMBL" id="QZN99402.1"/>
    </source>
</evidence>
<keyword evidence="1" id="KW-0472">Membrane</keyword>
<keyword evidence="1" id="KW-1133">Transmembrane helix</keyword>
<dbReference type="KEGG" id="cmet:K6K41_22045"/>
<dbReference type="InterPro" id="IPR012495">
    <property type="entry name" value="TadE-like_dom"/>
</dbReference>
<proteinExistence type="predicted"/>
<dbReference type="AlphaFoldDB" id="A0A9E6UH45"/>
<reference evidence="3" key="1">
    <citation type="submission" date="2021-08" db="EMBL/GenBank/DDBJ databases">
        <authorList>
            <person name="Zhang H."/>
            <person name="Xu M."/>
            <person name="Yu Z."/>
            <person name="Yang L."/>
            <person name="Cai Y."/>
        </authorList>
    </citation>
    <scope>NUCLEOTIDE SEQUENCE</scope>
    <source>
        <strain evidence="3">CHL1</strain>
    </source>
</reference>
<sequence length="179" mass="18668">MAARFALLPTARRFARGRDGVAAIEFGMVGPLFLALVLGTFDVGGLMLQSMLLDRSVDKAVRTVRVQGGVSAVVQDQFKDAVCGGMLLFSTGCAARLTVEMTVIKAASSFPSTGVTCVSRTAPKPTVTYNSGARSEMVLARACLNVDPLMPFLGTGLGLPRNASGGFDVVATSGFMNEP</sequence>
<evidence type="ECO:0000256" key="1">
    <source>
        <dbReference type="SAM" id="Phobius"/>
    </source>
</evidence>
<dbReference type="Pfam" id="PF07811">
    <property type="entry name" value="TadE"/>
    <property type="match status" value="1"/>
</dbReference>
<feature type="domain" description="TadE-like" evidence="2">
    <location>
        <begin position="20"/>
        <end position="62"/>
    </location>
</feature>
<keyword evidence="1" id="KW-0812">Transmembrane</keyword>
<gene>
    <name evidence="3" type="ORF">K6K41_22045</name>
</gene>